<dbReference type="EC" id="2.3.2.27" evidence="3"/>
<keyword evidence="6 8" id="KW-0863">Zinc-finger</keyword>
<evidence type="ECO:0000256" key="9">
    <source>
        <dbReference type="SAM" id="MobiDB-lite"/>
    </source>
</evidence>
<feature type="compositionally biased region" description="Low complexity" evidence="9">
    <location>
        <begin position="389"/>
        <end position="408"/>
    </location>
</feature>
<feature type="region of interest" description="Disordered" evidence="9">
    <location>
        <begin position="363"/>
        <end position="440"/>
    </location>
</feature>
<feature type="compositionally biased region" description="Low complexity" evidence="9">
    <location>
        <begin position="180"/>
        <end position="193"/>
    </location>
</feature>
<feature type="region of interest" description="Disordered" evidence="9">
    <location>
        <begin position="230"/>
        <end position="252"/>
    </location>
</feature>
<feature type="compositionally biased region" description="Low complexity" evidence="9">
    <location>
        <begin position="425"/>
        <end position="440"/>
    </location>
</feature>
<dbReference type="OMA" id="RNCMHRF"/>
<dbReference type="Proteomes" id="UP000031036">
    <property type="component" value="Unassembled WGS sequence"/>
</dbReference>
<dbReference type="UniPathway" id="UPA00143"/>
<evidence type="ECO:0000313" key="11">
    <source>
        <dbReference type="EMBL" id="KHN70617.1"/>
    </source>
</evidence>
<accession>A0A0B2UNG4</accession>
<evidence type="ECO:0000256" key="3">
    <source>
        <dbReference type="ARBA" id="ARBA00012483"/>
    </source>
</evidence>
<evidence type="ECO:0000313" key="12">
    <source>
        <dbReference type="Proteomes" id="UP000031036"/>
    </source>
</evidence>
<dbReference type="GO" id="GO:0016567">
    <property type="term" value="P:protein ubiquitination"/>
    <property type="evidence" value="ECO:0007669"/>
    <property type="project" value="UniProtKB-UniPathway"/>
</dbReference>
<dbReference type="InterPro" id="IPR013083">
    <property type="entry name" value="Znf_RING/FYVE/PHD"/>
</dbReference>
<evidence type="ECO:0000256" key="5">
    <source>
        <dbReference type="ARBA" id="ARBA00022723"/>
    </source>
</evidence>
<feature type="domain" description="RING-type" evidence="10">
    <location>
        <begin position="80"/>
        <end position="120"/>
    </location>
</feature>
<evidence type="ECO:0000256" key="2">
    <source>
        <dbReference type="ARBA" id="ARBA00004906"/>
    </source>
</evidence>
<dbReference type="SUPFAM" id="SSF57850">
    <property type="entry name" value="RING/U-box"/>
    <property type="match status" value="1"/>
</dbReference>
<dbReference type="STRING" id="6265.A0A0B2UNG4"/>
<feature type="region of interest" description="Disordered" evidence="9">
    <location>
        <begin position="174"/>
        <end position="201"/>
    </location>
</feature>
<dbReference type="PROSITE" id="PS00518">
    <property type="entry name" value="ZF_RING_1"/>
    <property type="match status" value="1"/>
</dbReference>
<dbReference type="PANTHER" id="PTHR46076:SF3">
    <property type="entry name" value="E3 UBIQUITIN-PROTEIN LIGASE RING1"/>
    <property type="match status" value="1"/>
</dbReference>
<dbReference type="InterPro" id="IPR017907">
    <property type="entry name" value="Znf_RING_CS"/>
</dbReference>
<dbReference type="Gene3D" id="3.10.20.90">
    <property type="entry name" value="Phosphatidylinositol 3-kinase Catalytic Subunit, Chain A, domain 1"/>
    <property type="match status" value="1"/>
</dbReference>
<dbReference type="GO" id="GO:0003682">
    <property type="term" value="F:chromatin binding"/>
    <property type="evidence" value="ECO:0007669"/>
    <property type="project" value="TreeGrafter"/>
</dbReference>
<protein>
    <recommendedName>
        <fullName evidence="3">RING-type E3 ubiquitin transferase</fullName>
        <ecNumber evidence="3">2.3.2.27</ecNumber>
    </recommendedName>
</protein>
<dbReference type="OrthoDB" id="5847394at2759"/>
<feature type="region of interest" description="Disordered" evidence="9">
    <location>
        <begin position="464"/>
        <end position="490"/>
    </location>
</feature>
<dbReference type="EMBL" id="JPKZ01022855">
    <property type="protein sequence ID" value="KHN70617.1"/>
    <property type="molecule type" value="Genomic_DNA"/>
</dbReference>
<dbReference type="InterPro" id="IPR043540">
    <property type="entry name" value="RING1/RING2"/>
</dbReference>
<dbReference type="GO" id="GO:0061630">
    <property type="term" value="F:ubiquitin protein ligase activity"/>
    <property type="evidence" value="ECO:0007669"/>
    <property type="project" value="UniProtKB-EC"/>
</dbReference>
<comment type="pathway">
    <text evidence="2">Protein modification; protein ubiquitination.</text>
</comment>
<feature type="compositionally biased region" description="Polar residues" evidence="9">
    <location>
        <begin position="474"/>
        <end position="485"/>
    </location>
</feature>
<dbReference type="PROSITE" id="PS50089">
    <property type="entry name" value="ZF_RING_2"/>
    <property type="match status" value="1"/>
</dbReference>
<keyword evidence="12" id="KW-1185">Reference proteome</keyword>
<evidence type="ECO:0000259" key="10">
    <source>
        <dbReference type="PROSITE" id="PS50089"/>
    </source>
</evidence>
<dbReference type="GO" id="GO:0000151">
    <property type="term" value="C:ubiquitin ligase complex"/>
    <property type="evidence" value="ECO:0007669"/>
    <property type="project" value="InterPro"/>
</dbReference>
<dbReference type="Gene3D" id="3.30.40.10">
    <property type="entry name" value="Zinc/RING finger domain, C3HC4 (zinc finger)"/>
    <property type="match status" value="1"/>
</dbReference>
<keyword evidence="7" id="KW-0862">Zinc</keyword>
<evidence type="ECO:0000256" key="6">
    <source>
        <dbReference type="ARBA" id="ARBA00022771"/>
    </source>
</evidence>
<name>A0A0B2UNG4_TOXCA</name>
<dbReference type="InterPro" id="IPR001841">
    <property type="entry name" value="Znf_RING"/>
</dbReference>
<gene>
    <name evidence="11" type="primary">Rnf2</name>
    <name evidence="11" type="ORF">Tcan_14365</name>
</gene>
<feature type="compositionally biased region" description="Polar residues" evidence="9">
    <location>
        <begin position="409"/>
        <end position="424"/>
    </location>
</feature>
<dbReference type="GO" id="GO:0031519">
    <property type="term" value="C:PcG protein complex"/>
    <property type="evidence" value="ECO:0007669"/>
    <property type="project" value="TreeGrafter"/>
</dbReference>
<reference evidence="11 12" key="1">
    <citation type="submission" date="2014-11" db="EMBL/GenBank/DDBJ databases">
        <title>Genetic blueprint of the zoonotic pathogen Toxocara canis.</title>
        <authorList>
            <person name="Zhu X.-Q."/>
            <person name="Korhonen P.K."/>
            <person name="Cai H."/>
            <person name="Young N.D."/>
            <person name="Nejsum P."/>
            <person name="von Samson-Himmelstjerna G."/>
            <person name="Boag P.R."/>
            <person name="Tan P."/>
            <person name="Li Q."/>
            <person name="Min J."/>
            <person name="Yang Y."/>
            <person name="Wang X."/>
            <person name="Fang X."/>
            <person name="Hall R.S."/>
            <person name="Hofmann A."/>
            <person name="Sternberg P.W."/>
            <person name="Jex A.R."/>
            <person name="Gasser R.B."/>
        </authorList>
    </citation>
    <scope>NUCLEOTIDE SEQUENCE [LARGE SCALE GENOMIC DNA]</scope>
    <source>
        <strain evidence="11">PN_DK_2014</strain>
    </source>
</reference>
<comment type="catalytic activity">
    <reaction evidence="1">
        <text>S-ubiquitinyl-[E2 ubiquitin-conjugating enzyme]-L-cysteine + [acceptor protein]-L-lysine = [E2 ubiquitin-conjugating enzyme]-L-cysteine + N(6)-ubiquitinyl-[acceptor protein]-L-lysine.</text>
        <dbReference type="EC" id="2.3.2.27"/>
    </reaction>
</comment>
<dbReference type="SMART" id="SM00184">
    <property type="entry name" value="RING"/>
    <property type="match status" value="1"/>
</dbReference>
<evidence type="ECO:0000256" key="8">
    <source>
        <dbReference type="PROSITE-ProRule" id="PRU00175"/>
    </source>
</evidence>
<comment type="caution">
    <text evidence="11">The sequence shown here is derived from an EMBL/GenBank/DDBJ whole genome shotgun (WGS) entry which is preliminary data.</text>
</comment>
<keyword evidence="5" id="KW-0479">Metal-binding</keyword>
<dbReference type="Pfam" id="PF13923">
    <property type="entry name" value="zf-C3HC4_2"/>
    <property type="match status" value="1"/>
</dbReference>
<keyword evidence="4" id="KW-0808">Transferase</keyword>
<evidence type="ECO:0000256" key="1">
    <source>
        <dbReference type="ARBA" id="ARBA00000900"/>
    </source>
</evidence>
<dbReference type="AlphaFoldDB" id="A0A0B2UNG4"/>
<dbReference type="PANTHER" id="PTHR46076">
    <property type="entry name" value="E3 UBIQUITIN-PROTEIN LIGASE RING1 / RING 2 FAMILY MEMBER"/>
    <property type="match status" value="1"/>
</dbReference>
<dbReference type="GO" id="GO:0008270">
    <property type="term" value="F:zinc ion binding"/>
    <property type="evidence" value="ECO:0007669"/>
    <property type="project" value="UniProtKB-KW"/>
</dbReference>
<evidence type="ECO:0000256" key="4">
    <source>
        <dbReference type="ARBA" id="ARBA00022679"/>
    </source>
</evidence>
<evidence type="ECO:0000256" key="7">
    <source>
        <dbReference type="ARBA" id="ARBA00022833"/>
    </source>
</evidence>
<sequence>MAICREESLNSSIASGCKQAFDLRMVSARGDGAVALVRRGSVATHMRLTAYERARKPHQLRTGIDARTVRIEWIANELTCGLCKKTIQNAMVIRNCMHRFCADCILPKIHTGAKKCPLCKRILPKKTPLKSDANFDAVISKFAMTPERRCLKRSISESNSLCFAKRRLVSLDKKTPTKRQSQVDVKSVQSSPQRMTPSKIRPQLPVKPETVVEVASSCFELKPSVVTDSRSETSEPSLVIDEGSTSDDVISLSQPTSSTATISRSGVDVFDDQTKNVADTHESSNKAFVVQRGPVVNFPGQSGASLVVLGTGINIDEETSKRLVASGHCDAPPIIVLQNSPPSSRLNGFDGAKLNASGLPRSASRIGMTGSDRCTKYIPIQPHPGALNQPAALASSSSGPSLVSSAQSQRGSAVQGNMSKAPTPTTSQASHHLSSASAALKASTTSTSSAVNGVVLPAFRSAAENNPEDGAKSLSRSADDNQQLASPCGASIASPPDYLFLPPKQRMLIGIEAELILYPEASVTLDKKLPDAAKRPRFVVTYPGATVGHLCEYIMQRIAVESGSTRLKKRRVSMCAVKMDLGIEDVLVVSETGEGQFATLNVRGEKCDSQSSSVFTIGSPFNALDDLLTVEKLRSDYWANKKRPLRLIFKFVPLPPSGK</sequence>
<proteinExistence type="predicted"/>
<organism evidence="11 12">
    <name type="scientific">Toxocara canis</name>
    <name type="common">Canine roundworm</name>
    <dbReference type="NCBI Taxonomy" id="6265"/>
    <lineage>
        <taxon>Eukaryota</taxon>
        <taxon>Metazoa</taxon>
        <taxon>Ecdysozoa</taxon>
        <taxon>Nematoda</taxon>
        <taxon>Chromadorea</taxon>
        <taxon>Rhabditida</taxon>
        <taxon>Spirurina</taxon>
        <taxon>Ascaridomorpha</taxon>
        <taxon>Ascaridoidea</taxon>
        <taxon>Toxocaridae</taxon>
        <taxon>Toxocara</taxon>
    </lineage>
</organism>